<reference evidence="17 34" key="5">
    <citation type="journal article" date="2017" name="N. Engl. J. Med.">
        <title>Transmission of Extensively Drug-Resistant Tuberculosis in South Africa.</title>
        <authorList>
            <person name="Shah N.S."/>
            <person name="Auld S.C."/>
            <person name="Brust J.C."/>
            <person name="Mathema B."/>
            <person name="Ismail N."/>
            <person name="Moodley P."/>
            <person name="Mlisana K."/>
            <person name="Allana S."/>
            <person name="Campbell A."/>
            <person name="Mthiyane T."/>
            <person name="Morris N."/>
            <person name="Mpangase P."/>
            <person name="van der Meulen H."/>
            <person name="Omar S.V."/>
            <person name="Brown T.S."/>
            <person name="Narechania A."/>
            <person name="Shaskina E."/>
            <person name="Kapwata T."/>
            <person name="Kreiswirth B."/>
            <person name="Gandhi N.R."/>
        </authorList>
    </citation>
    <scope>NUCLEOTIDE SEQUENCE [LARGE SCALE GENOMIC DNA]</scope>
    <source>
        <strain evidence="17 34">32301_S10</strain>
    </source>
</reference>
<evidence type="ECO:0000313" key="19">
    <source>
        <dbReference type="Proteomes" id="UP000038802"/>
    </source>
</evidence>
<evidence type="ECO:0000313" key="7">
    <source>
        <dbReference type="EMBL" id="CKT60802.1"/>
    </source>
</evidence>
<evidence type="ECO:0000313" key="23">
    <source>
        <dbReference type="Proteomes" id="UP000045842"/>
    </source>
</evidence>
<dbReference type="EMBL" id="CGCX01000026">
    <property type="protein sequence ID" value="CFR65067.1"/>
    <property type="molecule type" value="Genomic_DNA"/>
</dbReference>
<evidence type="ECO:0000313" key="16">
    <source>
        <dbReference type="EMBL" id="OMH61589.1"/>
    </source>
</evidence>
<evidence type="ECO:0000313" key="29">
    <source>
        <dbReference type="Proteomes" id="UP000049023"/>
    </source>
</evidence>
<evidence type="ECO:0000313" key="15">
    <source>
        <dbReference type="EMBL" id="MBP0682243.1"/>
    </source>
</evidence>
<dbReference type="Proteomes" id="UP000044938">
    <property type="component" value="Unassembled WGS sequence"/>
</dbReference>
<dbReference type="Proteomes" id="UP000256381">
    <property type="component" value="Unassembled WGS sequence"/>
</dbReference>
<reference evidence="18 35" key="9">
    <citation type="submission" date="2018-08" db="EMBL/GenBank/DDBJ databases">
        <authorList>
            <person name="Fokvardsen B D."/>
            <person name="Norman A."/>
        </authorList>
    </citation>
    <scope>NUCLEOTIDE SEQUENCE [LARGE SCALE GENOMIC DNA]</scope>
    <source>
        <strain evidence="18 35">DKC2</strain>
    </source>
</reference>
<dbReference type="EMBL" id="COPH01000056">
    <property type="protein sequence ID" value="CLX13160.1"/>
    <property type="molecule type" value="Genomic_DNA"/>
</dbReference>
<gene>
    <name evidence="14" type="primary">espC</name>
    <name evidence="16" type="ORF">A4S10_03781</name>
    <name evidence="1" type="ORF">CAB90_04039</name>
    <name evidence="18" type="ORF">DKC2_3843</name>
    <name evidence="17" type="ORF">DSJ38_20310</name>
    <name evidence="4" type="ORF">ERS007657_00140</name>
    <name evidence="9" type="ORF">ERS007661_03889</name>
    <name evidence="10" type="ORF">ERS007679_03737</name>
    <name evidence="2" type="ORF">ERS007681_04090</name>
    <name evidence="3" type="ORF">ERS007688_03851</name>
    <name evidence="11" type="ORF">ERS007703_04296</name>
    <name evidence="13" type="ORF">ERS007720_04434</name>
    <name evidence="14" type="ORF">ERS007739_01478</name>
    <name evidence="12" type="ORF">ERS007741_04157</name>
    <name evidence="7" type="ORF">ERS027646_03878</name>
    <name evidence="5" type="ORF">ERS027659_02777</name>
    <name evidence="6" type="ORF">ERS027661_03115</name>
    <name evidence="8" type="ORF">ERS094118_04080</name>
    <name evidence="15" type="ORF">J8J21_03710</name>
</gene>
<reference evidence="15 36" key="10">
    <citation type="submission" date="2021-03" db="EMBL/GenBank/DDBJ databases">
        <title>Whole Genome Sequencing of Mycobacterium tuberculosis clinical isolates from Arunachal Pradesh, India.</title>
        <authorList>
            <person name="Singh S."/>
            <person name="Mudliar S.R."/>
            <person name="Kulsum U."/>
            <person name="Rufai S.B."/>
            <person name="Singh P.K."/>
            <person name="Umpo M."/>
            <person name="Nyori M."/>
        </authorList>
    </citation>
    <scope>NUCLEOTIDE SEQUENCE [LARGE SCALE GENOMIC DNA]</scope>
    <source>
        <strain evidence="15 36">OMICS/BPL/0142/20/SP</strain>
    </source>
</reference>
<dbReference type="Proteomes" id="UP000039021">
    <property type="component" value="Unassembled WGS sequence"/>
</dbReference>
<evidence type="ECO:0000313" key="34">
    <source>
        <dbReference type="Proteomes" id="UP000256381"/>
    </source>
</evidence>
<evidence type="ECO:0000313" key="35">
    <source>
        <dbReference type="Proteomes" id="UP000300237"/>
    </source>
</evidence>
<sequence>MTENLTVQPERLGVLASHHDNAAVDASSGVEAAAGLGESVAITHGPYCSQFNDTLNVYLTAHNALGSSLHTAGVDLAKSLRIAAKIYSEADEAWRKAIDGLFT</sequence>
<dbReference type="STRING" id="115862.BBG46_18800"/>
<evidence type="ECO:0000313" key="13">
    <source>
        <dbReference type="EMBL" id="COX39706.1"/>
    </source>
</evidence>
<dbReference type="RefSeq" id="WP_003899599.1">
    <property type="nucleotide sequence ID" value="NZ_AP017901.1"/>
</dbReference>
<dbReference type="Proteomes" id="UP000048289">
    <property type="component" value="Unassembled WGS sequence"/>
</dbReference>
<dbReference type="Proteomes" id="UP000046947">
    <property type="component" value="Unassembled WGS sequence"/>
</dbReference>
<dbReference type="Proteomes" id="UP000048600">
    <property type="component" value="Unassembled WGS sequence"/>
</dbReference>
<evidence type="ECO:0000313" key="12">
    <source>
        <dbReference type="EMBL" id="COX30236.1"/>
    </source>
</evidence>
<evidence type="ECO:0000313" key="14">
    <source>
        <dbReference type="EMBL" id="COX58261.1"/>
    </source>
</evidence>
<dbReference type="GeneID" id="45427601"/>
<dbReference type="Proteomes" id="UP000049023">
    <property type="component" value="Unassembled WGS sequence"/>
</dbReference>
<dbReference type="Proteomes" id="UP000050139">
    <property type="component" value="Unassembled WGS sequence"/>
</dbReference>
<evidence type="ECO:0000313" key="24">
    <source>
        <dbReference type="Proteomes" id="UP000046680"/>
    </source>
</evidence>
<evidence type="ECO:0000313" key="20">
    <source>
        <dbReference type="Proteomes" id="UP000039021"/>
    </source>
</evidence>
<reference evidence="19 20" key="2">
    <citation type="submission" date="2015-03" db="EMBL/GenBank/DDBJ databases">
        <authorList>
            <consortium name="Pathogen Informatics"/>
        </authorList>
    </citation>
    <scope>NUCLEOTIDE SEQUENCE [LARGE SCALE GENOMIC DNA]</scope>
    <source>
        <strain evidence="7 28">Bir 172</strain>
        <strain evidence="5 31">Bir 185</strain>
        <strain evidence="6 29">Bir 187</strain>
        <strain evidence="4 24">C09601061</strain>
        <strain evidence="9 21">D00501624</strain>
        <strain evidence="10 23">G09801536</strain>
        <strain evidence="2 26">G09901357</strain>
        <strain evidence="3 25">H09601792</strain>
        <strain evidence="19">K00500041</strain>
        <strain evidence="13 22">M09401471</strain>
        <strain evidence="20">N09902308</strain>
        <strain evidence="12 27">P00601463</strain>
    </source>
</reference>
<evidence type="ECO:0000313" key="3">
    <source>
        <dbReference type="EMBL" id="CFE74484.1"/>
    </source>
</evidence>
<dbReference type="EMBL" id="LR027516">
    <property type="protein sequence ID" value="VCU51933.1"/>
    <property type="molecule type" value="Genomic_DNA"/>
</dbReference>
<dbReference type="InterPro" id="IPR022536">
    <property type="entry name" value="EspC"/>
</dbReference>
<evidence type="ECO:0000313" key="28">
    <source>
        <dbReference type="Proteomes" id="UP000048948"/>
    </source>
</evidence>
<proteinExistence type="predicted"/>
<dbReference type="EMBL" id="CHKL01000783">
    <property type="protein sequence ID" value="COX30236.1"/>
    <property type="molecule type" value="Genomic_DNA"/>
</dbReference>
<dbReference type="EMBL" id="CNGE01001009">
    <property type="protein sequence ID" value="CKT60802.1"/>
    <property type="molecule type" value="Genomic_DNA"/>
</dbReference>
<evidence type="ECO:0000313" key="6">
    <source>
        <dbReference type="EMBL" id="CKS46615.1"/>
    </source>
</evidence>
<evidence type="ECO:0000313" key="4">
    <source>
        <dbReference type="EMBL" id="CFR65067.1"/>
    </source>
</evidence>
<dbReference type="Proteomes" id="UP000189452">
    <property type="component" value="Chromosome"/>
</dbReference>
<evidence type="ECO:0000313" key="26">
    <source>
        <dbReference type="Proteomes" id="UP000048289"/>
    </source>
</evidence>
<dbReference type="Proteomes" id="UP000039217">
    <property type="component" value="Unassembled WGS sequence"/>
</dbReference>
<dbReference type="Proteomes" id="UP000038802">
    <property type="component" value="Unassembled WGS sequence"/>
</dbReference>
<dbReference type="EMBL" id="CFOH01000935">
    <property type="protein sequence ID" value="CFE74484.1"/>
    <property type="molecule type" value="Genomic_DNA"/>
</dbReference>
<dbReference type="Proteomes" id="UP000048948">
    <property type="component" value="Unassembled WGS sequence"/>
</dbReference>
<dbReference type="PATRIC" id="fig|1773.206.peg.3931"/>
<accession>A0A045IL47</accession>
<evidence type="ECO:0000313" key="11">
    <source>
        <dbReference type="EMBL" id="COW82893.1"/>
    </source>
</evidence>
<dbReference type="EMBL" id="JAGIZI010000003">
    <property type="protein sequence ID" value="MBP0682243.1"/>
    <property type="molecule type" value="Genomic_DNA"/>
</dbReference>
<dbReference type="EMBL" id="CP024614">
    <property type="protein sequence ID" value="AUS52830.1"/>
    <property type="molecule type" value="Genomic_DNA"/>
</dbReference>
<dbReference type="SMR" id="A0A045IL47"/>
<evidence type="ECO:0000313" key="8">
    <source>
        <dbReference type="EMBL" id="CLX13160.1"/>
    </source>
</evidence>
<dbReference type="EMBL" id="QTBD01000231">
    <property type="protein sequence ID" value="REQ48024.1"/>
    <property type="molecule type" value="Genomic_DNA"/>
</dbReference>
<reference evidence="14 30" key="3">
    <citation type="submission" date="2015-03" db="EMBL/GenBank/DDBJ databases">
        <authorList>
            <consortium name="Pathogen Informatics"/>
            <person name="Murphy D."/>
        </authorList>
    </citation>
    <scope>NUCLEOTIDE SEQUENCE</scope>
    <source>
        <strain evidence="8 30">0268S</strain>
        <strain evidence="14">N09902308</strain>
    </source>
</reference>
<reference evidence="16 32" key="6">
    <citation type="submission" date="2017-02" db="EMBL/GenBank/DDBJ databases">
        <title>Protein polymorphisms may explain contrasting epidemiological fitness of two variants of a multidrug-resistant Mycobacterium tuberculosis strain.</title>
        <authorList>
            <person name="Bigi M.M."/>
            <person name="Lopez B."/>
            <person name="Blanco F.C."/>
            <person name="Sasiain M.C."/>
            <person name="De La Barrera S."/>
            <person name="Ritacco V."/>
            <person name="Bigi F."/>
            <person name="Soria M.A."/>
        </authorList>
    </citation>
    <scope>NUCLEOTIDE SEQUENCE [LARGE SCALE GENOMIC DNA]</scope>
    <source>
        <strain evidence="16 32">6548</strain>
    </source>
</reference>
<dbReference type="GO" id="GO:0009306">
    <property type="term" value="P:protein secretion"/>
    <property type="evidence" value="ECO:0007669"/>
    <property type="project" value="InterPro"/>
</dbReference>
<reference evidence="11" key="1">
    <citation type="submission" date="2015-03" db="EMBL/GenBank/DDBJ databases">
        <authorList>
            <person name="Murphy D."/>
        </authorList>
    </citation>
    <scope>NUCLEOTIDE SEQUENCE [LARGE SCALE GENOMIC DNA]</scope>
    <source>
        <strain evidence="11">K00500041</strain>
    </source>
</reference>
<evidence type="ECO:0000313" key="18">
    <source>
        <dbReference type="EMBL" id="VCU51933.1"/>
    </source>
</evidence>
<reference evidence="17" key="8">
    <citation type="submission" date="2018-07" db="EMBL/GenBank/DDBJ databases">
        <authorList>
            <person name="Shah S."/>
            <person name="Brown T."/>
            <person name="Auld S."/>
            <person name="Bratton K."/>
            <person name="Narechania A."/>
            <person name="Mathema B."/>
            <person name="Gandhi N."/>
        </authorList>
    </citation>
    <scope>NUCLEOTIDE SEQUENCE</scope>
    <source>
        <strain evidence="17">32301_S10</strain>
    </source>
</reference>
<evidence type="ECO:0000313" key="21">
    <source>
        <dbReference type="Proteomes" id="UP000039217"/>
    </source>
</evidence>
<dbReference type="EMBL" id="CNFU01000763">
    <property type="protein sequence ID" value="CKS46615.1"/>
    <property type="molecule type" value="Genomic_DNA"/>
</dbReference>
<dbReference type="Proteomes" id="UP000045842">
    <property type="component" value="Unassembled WGS sequence"/>
</dbReference>
<evidence type="ECO:0000313" key="5">
    <source>
        <dbReference type="EMBL" id="CKS20358.1"/>
    </source>
</evidence>
<evidence type="ECO:0000313" key="33">
    <source>
        <dbReference type="Proteomes" id="UP000236349"/>
    </source>
</evidence>
<dbReference type="EMBL" id="CQQC01001943">
    <property type="protein sequence ID" value="CNW36678.1"/>
    <property type="molecule type" value="Genomic_DNA"/>
</dbReference>
<name>A0A045IL47_MYCTX</name>
<evidence type="ECO:0000313" key="31">
    <source>
        <dbReference type="Proteomes" id="UP000050164"/>
    </source>
</evidence>
<evidence type="ECO:0000313" key="32">
    <source>
        <dbReference type="Proteomes" id="UP000189452"/>
    </source>
</evidence>
<evidence type="ECO:0000313" key="2">
    <source>
        <dbReference type="EMBL" id="CFE46525.1"/>
    </source>
</evidence>
<evidence type="ECO:0000313" key="1">
    <source>
        <dbReference type="EMBL" id="AUS52830.1"/>
    </source>
</evidence>
<evidence type="ECO:0000313" key="10">
    <source>
        <dbReference type="EMBL" id="COW36973.1"/>
    </source>
</evidence>
<dbReference type="Proteomes" id="UP000050164">
    <property type="component" value="Unassembled WGS sequence"/>
</dbReference>
<organism evidence="14 20">
    <name type="scientific">Mycobacterium tuberculosis</name>
    <dbReference type="NCBI Taxonomy" id="1773"/>
    <lineage>
        <taxon>Bacteria</taxon>
        <taxon>Bacillati</taxon>
        <taxon>Actinomycetota</taxon>
        <taxon>Actinomycetes</taxon>
        <taxon>Mycobacteriales</taxon>
        <taxon>Mycobacteriaceae</taxon>
        <taxon>Mycobacterium</taxon>
        <taxon>Mycobacterium tuberculosis complex</taxon>
    </lineage>
</organism>
<reference evidence="16 32" key="4">
    <citation type="submission" date="2016-04" db="EMBL/GenBank/DDBJ databases">
        <authorList>
            <person name="Bigi M."/>
            <person name="Bigi F."/>
            <person name="Soria M.A."/>
        </authorList>
    </citation>
    <scope>NUCLEOTIDE SEQUENCE [LARGE SCALE GENOMIC DNA]</scope>
    <source>
        <strain evidence="16 32">6548</strain>
    </source>
</reference>
<dbReference type="Proteomes" id="UP000300237">
    <property type="component" value="Chromosome"/>
</dbReference>
<dbReference type="AlphaFoldDB" id="A0A045IL47"/>
<evidence type="ECO:0000313" key="36">
    <source>
        <dbReference type="Proteomes" id="UP000671119"/>
    </source>
</evidence>
<protein>
    <submittedName>
        <fullName evidence="14">ESX-1 secretion-associated protein EspC</fullName>
    </submittedName>
    <submittedName>
        <fullName evidence="15">Type VII secretion system ESX-1 filament-forming target EspC</fullName>
    </submittedName>
</protein>
<dbReference type="EMBL" id="CSAE01000726">
    <property type="protein sequence ID" value="COW82893.1"/>
    <property type="molecule type" value="Genomic_DNA"/>
</dbReference>
<evidence type="ECO:0000313" key="9">
    <source>
        <dbReference type="EMBL" id="CNW36678.1"/>
    </source>
</evidence>
<dbReference type="Proteomes" id="UP000671119">
    <property type="component" value="Unassembled WGS sequence"/>
</dbReference>
<dbReference type="EMBL" id="CSAJ01000943">
    <property type="protein sequence ID" value="COX39706.1"/>
    <property type="molecule type" value="Genomic_DNA"/>
</dbReference>
<dbReference type="OMA" id="TLKMYES"/>
<dbReference type="EMBL" id="CNFT01000710">
    <property type="protein sequence ID" value="CKS20358.1"/>
    <property type="molecule type" value="Genomic_DNA"/>
</dbReference>
<evidence type="ECO:0000313" key="25">
    <source>
        <dbReference type="Proteomes" id="UP000046947"/>
    </source>
</evidence>
<evidence type="ECO:0000313" key="17">
    <source>
        <dbReference type="EMBL" id="REQ48024.1"/>
    </source>
</evidence>
<dbReference type="EMBL" id="LWDQ01000001">
    <property type="protein sequence ID" value="OMH61589.1"/>
    <property type="molecule type" value="Genomic_DNA"/>
</dbReference>
<dbReference type="EMBL" id="CSBK01000573">
    <property type="protein sequence ID" value="COX58261.1"/>
    <property type="molecule type" value="Genomic_DNA"/>
</dbReference>
<dbReference type="EMBL" id="CSAD01000749">
    <property type="protein sequence ID" value="COW36973.1"/>
    <property type="molecule type" value="Genomic_DNA"/>
</dbReference>
<evidence type="ECO:0000313" key="27">
    <source>
        <dbReference type="Proteomes" id="UP000048600"/>
    </source>
</evidence>
<dbReference type="Proteomes" id="UP000046680">
    <property type="component" value="Unassembled WGS sequence"/>
</dbReference>
<reference evidence="1 33" key="7">
    <citation type="submission" date="2017-10" db="EMBL/GenBank/DDBJ databases">
        <title>Clinical isolate obtained from a human patient with meningeal tuberculosis in michoacan, Mexico.</title>
        <authorList>
            <person name="Guillen-Nepita A.L."/>
            <person name="Negrete-Paz A.M."/>
            <person name="Vazquez-Marrufo G."/>
            <person name="Cruz-Hernandez A."/>
            <person name="Fresia P."/>
            <person name="Naya H."/>
            <person name="Vazquez-Garciduenas M.S."/>
        </authorList>
    </citation>
    <scope>NUCLEOTIDE SEQUENCE [LARGE SCALE GENOMIC DNA]</scope>
    <source>
        <strain evidence="33">Beijing/MYC004</strain>
        <strain evidence="1">MYC004</strain>
    </source>
</reference>
<evidence type="ECO:0000313" key="22">
    <source>
        <dbReference type="Proteomes" id="UP000044938"/>
    </source>
</evidence>
<evidence type="ECO:0000313" key="30">
    <source>
        <dbReference type="Proteomes" id="UP000050139"/>
    </source>
</evidence>
<dbReference type="Pfam" id="PF10824">
    <property type="entry name" value="T7SS_ESX_EspC"/>
    <property type="match status" value="1"/>
</dbReference>
<dbReference type="Proteomes" id="UP000236349">
    <property type="component" value="Chromosome"/>
</dbReference>
<dbReference type="EMBL" id="CFOE01000873">
    <property type="protein sequence ID" value="CFE46525.1"/>
    <property type="molecule type" value="Genomic_DNA"/>
</dbReference>